<sequence length="119" mass="12657">MAKKFGRATIRVNGTTLDTEKGSTLDPGGTKREPRPGSNTTSGFTEELVPAKIEATILFGEGDSLTDLNALINATVLFETDTGQTYIVRDAYCAEPVTLTEGEGKAKLVLMGSAAEEMR</sequence>
<organism evidence="2 3">
    <name type="scientific">Brevundimonas vitisensis</name>
    <dbReference type="NCBI Taxonomy" id="2800818"/>
    <lineage>
        <taxon>Bacteria</taxon>
        <taxon>Pseudomonadati</taxon>
        <taxon>Pseudomonadota</taxon>
        <taxon>Alphaproteobacteria</taxon>
        <taxon>Caulobacterales</taxon>
        <taxon>Caulobacteraceae</taxon>
        <taxon>Brevundimonas</taxon>
    </lineage>
</organism>
<dbReference type="RefSeq" id="WP_201104021.1">
    <property type="nucleotide sequence ID" value="NZ_CP067977.1"/>
</dbReference>
<evidence type="ECO:0000313" key="2">
    <source>
        <dbReference type="EMBL" id="QQQ19670.1"/>
    </source>
</evidence>
<dbReference type="EMBL" id="CP067977">
    <property type="protein sequence ID" value="QQQ19670.1"/>
    <property type="molecule type" value="Genomic_DNA"/>
</dbReference>
<dbReference type="Pfam" id="PF10618">
    <property type="entry name" value="Tail_tube"/>
    <property type="match status" value="1"/>
</dbReference>
<evidence type="ECO:0000313" key="3">
    <source>
        <dbReference type="Proteomes" id="UP000595448"/>
    </source>
</evidence>
<feature type="compositionally biased region" description="Basic and acidic residues" evidence="1">
    <location>
        <begin position="18"/>
        <end position="35"/>
    </location>
</feature>
<feature type="region of interest" description="Disordered" evidence="1">
    <location>
        <begin position="1"/>
        <end position="46"/>
    </location>
</feature>
<proteinExistence type="predicted"/>
<reference evidence="2 3" key="1">
    <citation type="submission" date="2021-01" db="EMBL/GenBank/DDBJ databases">
        <title>Brevundimonas vitis sp. nov., an bacterium isolated from grape (Vitis vinifera).</title>
        <authorList>
            <person name="Jiang L."/>
            <person name="Lee J."/>
        </authorList>
    </citation>
    <scope>NUCLEOTIDE SEQUENCE [LARGE SCALE GENOMIC DNA]</scope>
    <source>
        <strain evidence="2 3">GRTSA-9</strain>
    </source>
</reference>
<gene>
    <name evidence="2" type="ORF">JIP62_06175</name>
</gene>
<accession>A0ABX7BQ28</accession>
<name>A0ABX7BQ28_9CAUL</name>
<dbReference type="InterPro" id="IPR019596">
    <property type="entry name" value="Phage_Mu_GpM_tail_tub"/>
</dbReference>
<keyword evidence="3" id="KW-1185">Reference proteome</keyword>
<protein>
    <submittedName>
        <fullName evidence="2">Phage tail tube protein</fullName>
    </submittedName>
</protein>
<evidence type="ECO:0000256" key="1">
    <source>
        <dbReference type="SAM" id="MobiDB-lite"/>
    </source>
</evidence>
<dbReference type="Proteomes" id="UP000595448">
    <property type="component" value="Chromosome"/>
</dbReference>